<dbReference type="Gene3D" id="3.10.105.10">
    <property type="entry name" value="Dipeptide-binding Protein, Domain 3"/>
    <property type="match status" value="1"/>
</dbReference>
<dbReference type="Gene3D" id="3.40.190.10">
    <property type="entry name" value="Periplasmic binding protein-like II"/>
    <property type="match status" value="1"/>
</dbReference>
<dbReference type="InterPro" id="IPR000914">
    <property type="entry name" value="SBP_5_dom"/>
</dbReference>
<dbReference type="GO" id="GO:0015833">
    <property type="term" value="P:peptide transport"/>
    <property type="evidence" value="ECO:0007669"/>
    <property type="project" value="TreeGrafter"/>
</dbReference>
<dbReference type="EMBL" id="ACEB01000020">
    <property type="protein sequence ID" value="EEG27249.1"/>
    <property type="molecule type" value="Genomic_DNA"/>
</dbReference>
<dbReference type="InterPro" id="IPR039424">
    <property type="entry name" value="SBP_5"/>
</dbReference>
<dbReference type="HOGENOM" id="CLU_017028_11_2_11"/>
<dbReference type="Proteomes" id="UP000006247">
    <property type="component" value="Unassembled WGS sequence"/>
</dbReference>
<comment type="caution">
    <text evidence="2">The sequence shown here is derived from an EMBL/GenBank/DDBJ whole genome shotgun (WGS) entry which is preliminary data.</text>
</comment>
<evidence type="ECO:0000313" key="3">
    <source>
        <dbReference type="Proteomes" id="UP000006247"/>
    </source>
</evidence>
<accession>C0E2W4</accession>
<proteinExistence type="predicted"/>
<protein>
    <submittedName>
        <fullName evidence="2">ABC transporter, substrate-binding protein, family 5</fullName>
    </submittedName>
</protein>
<feature type="domain" description="Solute-binding protein family 5" evidence="1">
    <location>
        <begin position="100"/>
        <end position="421"/>
    </location>
</feature>
<evidence type="ECO:0000259" key="1">
    <source>
        <dbReference type="Pfam" id="PF00496"/>
    </source>
</evidence>
<dbReference type="PANTHER" id="PTHR30290:SF65">
    <property type="entry name" value="MONOACYL PHOSPHATIDYLINOSITOL TETRAMANNOSIDE-BINDING PROTEIN LPQW-RELATED"/>
    <property type="match status" value="1"/>
</dbReference>
<dbReference type="Pfam" id="PF00496">
    <property type="entry name" value="SBP_bac_5"/>
    <property type="match status" value="1"/>
</dbReference>
<dbReference type="GO" id="GO:1904680">
    <property type="term" value="F:peptide transmembrane transporter activity"/>
    <property type="evidence" value="ECO:0007669"/>
    <property type="project" value="TreeGrafter"/>
</dbReference>
<dbReference type="AlphaFoldDB" id="C0E2W4"/>
<reference evidence="2 3" key="1">
    <citation type="submission" date="2009-01" db="EMBL/GenBank/DDBJ databases">
        <authorList>
            <person name="Fulton L."/>
            <person name="Clifton S."/>
            <person name="Chinwalla A.T."/>
            <person name="Mitreva M."/>
            <person name="Sodergren E."/>
            <person name="Weinstock G."/>
            <person name="Clifton S."/>
            <person name="Dooling D.J."/>
            <person name="Fulton B."/>
            <person name="Minx P."/>
            <person name="Pepin K.H."/>
            <person name="Johnson M."/>
            <person name="Bhonagiri V."/>
            <person name="Nash W.E."/>
            <person name="Mardis E.R."/>
            <person name="Wilson R.K."/>
        </authorList>
    </citation>
    <scope>NUCLEOTIDE SEQUENCE [LARGE SCALE GENOMIC DNA]</scope>
    <source>
        <strain evidence="2 3">ATCC 33806</strain>
    </source>
</reference>
<dbReference type="SUPFAM" id="SSF53850">
    <property type="entry name" value="Periplasmic binding protein-like II"/>
    <property type="match status" value="1"/>
</dbReference>
<organism evidence="2 3">
    <name type="scientific">Corynebacterium matruchotii ATCC 33806</name>
    <dbReference type="NCBI Taxonomy" id="566549"/>
    <lineage>
        <taxon>Bacteria</taxon>
        <taxon>Bacillati</taxon>
        <taxon>Actinomycetota</taxon>
        <taxon>Actinomycetes</taxon>
        <taxon>Mycobacteriales</taxon>
        <taxon>Corynebacteriaceae</taxon>
        <taxon>Corynebacterium</taxon>
    </lineage>
</organism>
<dbReference type="RefSeq" id="WP_005520974.1">
    <property type="nucleotide sequence ID" value="NZ_EQ973329.1"/>
</dbReference>
<dbReference type="PANTHER" id="PTHR30290">
    <property type="entry name" value="PERIPLASMIC BINDING COMPONENT OF ABC TRANSPORTER"/>
    <property type="match status" value="1"/>
</dbReference>
<name>C0E2W4_9CORY</name>
<evidence type="ECO:0000313" key="2">
    <source>
        <dbReference type="EMBL" id="EEG27249.1"/>
    </source>
</evidence>
<dbReference type="Gene3D" id="3.90.76.10">
    <property type="entry name" value="Dipeptide-binding Protein, Domain 1"/>
    <property type="match status" value="1"/>
</dbReference>
<gene>
    <name evidence="2" type="ORF">CORMATOL_01326</name>
</gene>
<sequence>MASQTTTRSLALIMATILLVTGCSNNKTEETKAEHSFGYVLDDYLINTNVTTGIGFSSNIHQLVGRIYPGAFVNGPEGQRIPNTDLVEARALPGAPMRVEYQITDKAVYSDGQPVTCDSFLLAQVAATSRPLFDSYNPLMDQIDTINCQPGNKTATVVFKGNFGPRWRYLFSGGTLLPAHAIAAKANMSLADLNTALHNRDLPRLQQVAQVWNSGFDLGKFDPALQVSSGPFLVKSVAPDGAVTLVRNDKYYGEPAVLDKLIVYPKGTDLHKLADAGNLHIAEANSKTDTNWIDRNDNKNPYIVKANPGVLAEHLILASAGVLADQADRQAFAACVDQAAVAQASAKESGVEVQPVALRTIRPGDSIATHLKEISDQHLGVNIDQAKKLTGKTIRIGYFAPDKRKMAMVAAIKASCEPAGITILDVSNEAASVSNLPFSYQDEDGVDQATDGKADAVLQALDPQFSFPYVANPASDIEVARREENLSWDYTRTIPLAVQPRVLVLNKSVEGIAENTDLFGVGWNMDRWKE</sequence>